<reference evidence="4 5" key="1">
    <citation type="journal article" date="2024" name="Nat. Commun.">
        <title>Phylogenomics reveals the evolutionary origins of lichenization in chlorophyte algae.</title>
        <authorList>
            <person name="Puginier C."/>
            <person name="Libourel C."/>
            <person name="Otte J."/>
            <person name="Skaloud P."/>
            <person name="Haon M."/>
            <person name="Grisel S."/>
            <person name="Petersen M."/>
            <person name="Berrin J.G."/>
            <person name="Delaux P.M."/>
            <person name="Dal Grande F."/>
            <person name="Keller J."/>
        </authorList>
    </citation>
    <scope>NUCLEOTIDE SEQUENCE [LARGE SCALE GENOMIC DNA]</scope>
    <source>
        <strain evidence="4 5">SAG 2036</strain>
    </source>
</reference>
<proteinExistence type="predicted"/>
<dbReference type="Pfam" id="PF04438">
    <property type="entry name" value="zf-HIT"/>
    <property type="match status" value="1"/>
</dbReference>
<evidence type="ECO:0000256" key="1">
    <source>
        <dbReference type="PROSITE-ProRule" id="PRU00453"/>
    </source>
</evidence>
<dbReference type="SUPFAM" id="SSF144232">
    <property type="entry name" value="HIT/MYND zinc finger-like"/>
    <property type="match status" value="1"/>
</dbReference>
<dbReference type="Proteomes" id="UP001465755">
    <property type="component" value="Unassembled WGS sequence"/>
</dbReference>
<keyword evidence="1" id="KW-0862">Zinc</keyword>
<dbReference type="EMBL" id="JALJOQ010000025">
    <property type="protein sequence ID" value="KAK9808293.1"/>
    <property type="molecule type" value="Genomic_DNA"/>
</dbReference>
<feature type="region of interest" description="Disordered" evidence="2">
    <location>
        <begin position="118"/>
        <end position="141"/>
    </location>
</feature>
<evidence type="ECO:0000313" key="5">
    <source>
        <dbReference type="Proteomes" id="UP001465755"/>
    </source>
</evidence>
<organism evidence="4 5">
    <name type="scientific">Symbiochloris irregularis</name>
    <dbReference type="NCBI Taxonomy" id="706552"/>
    <lineage>
        <taxon>Eukaryota</taxon>
        <taxon>Viridiplantae</taxon>
        <taxon>Chlorophyta</taxon>
        <taxon>core chlorophytes</taxon>
        <taxon>Trebouxiophyceae</taxon>
        <taxon>Trebouxiales</taxon>
        <taxon>Trebouxiaceae</taxon>
        <taxon>Symbiochloris</taxon>
    </lineage>
</organism>
<dbReference type="InterPro" id="IPR007529">
    <property type="entry name" value="Znf_HIT"/>
</dbReference>
<keyword evidence="1" id="KW-0479">Metal-binding</keyword>
<feature type="domain" description="HIT-type" evidence="3">
    <location>
        <begin position="53"/>
        <end position="85"/>
    </location>
</feature>
<keyword evidence="1" id="KW-0863">Zinc-finger</keyword>
<dbReference type="PANTHER" id="PTHR15555">
    <property type="entry name" value="ZINC FINGER HIT DOMAIN CONTAINING PROTEIN 2 PROTEIN FON -RELATED"/>
    <property type="match status" value="1"/>
</dbReference>
<dbReference type="AlphaFoldDB" id="A0AAW1PEC9"/>
<dbReference type="PROSITE" id="PS51083">
    <property type="entry name" value="ZF_HIT"/>
    <property type="match status" value="1"/>
</dbReference>
<dbReference type="CDD" id="cd23024">
    <property type="entry name" value="zf-HIT_ZNHIT2-3"/>
    <property type="match status" value="1"/>
</dbReference>
<evidence type="ECO:0000313" key="4">
    <source>
        <dbReference type="EMBL" id="KAK9808293.1"/>
    </source>
</evidence>
<dbReference type="InterPro" id="IPR039646">
    <property type="entry name" value="ZNHIT2"/>
</dbReference>
<accession>A0AAW1PEC9</accession>
<feature type="compositionally biased region" description="Polar residues" evidence="2">
    <location>
        <begin position="1"/>
        <end position="12"/>
    </location>
</feature>
<dbReference type="PANTHER" id="PTHR15555:SF0">
    <property type="entry name" value="ZINC FINGER HIT DOMAIN-CONTAINING PROTEIN 2"/>
    <property type="match status" value="1"/>
</dbReference>
<evidence type="ECO:0000256" key="2">
    <source>
        <dbReference type="SAM" id="MobiDB-lite"/>
    </source>
</evidence>
<feature type="region of interest" description="Disordered" evidence="2">
    <location>
        <begin position="1"/>
        <end position="23"/>
    </location>
</feature>
<comment type="caution">
    <text evidence="4">The sequence shown here is derived from an EMBL/GenBank/DDBJ whole genome shotgun (WGS) entry which is preliminary data.</text>
</comment>
<evidence type="ECO:0000259" key="3">
    <source>
        <dbReference type="PROSITE" id="PS51083"/>
    </source>
</evidence>
<keyword evidence="5" id="KW-1185">Reference proteome</keyword>
<gene>
    <name evidence="4" type="ORF">WJX73_008777</name>
</gene>
<dbReference type="Gene3D" id="3.30.60.190">
    <property type="match status" value="1"/>
</dbReference>
<protein>
    <recommendedName>
        <fullName evidence="3">HIT-type domain-containing protein</fullName>
    </recommendedName>
</protein>
<dbReference type="GO" id="GO:0008270">
    <property type="term" value="F:zinc ion binding"/>
    <property type="evidence" value="ECO:0007669"/>
    <property type="project" value="UniProtKB-UniRule"/>
</dbReference>
<name>A0AAW1PEC9_9CHLO</name>
<sequence length="235" mass="26043">MSTALSRVNRNSRNYRHRSGSAQISDMSGFNASSSRCGLGDNVEMIPGQARLCKVCTHNSARYSCPQCNTPYCSLQCYKQHGERCTEAFYRTQAVDELKGTTATPDDRARMLQVLQRLHDEDNASDTSGSTDSDDSGEDTAGPLQQELLQKLQLKDSQGVNGSAHRDDEAALNMRPEDWAAFEAAVAKGTLNNLIAPWQPWWMTQEAADLRLNEQGQRMVQGSSMESTSMNARRL</sequence>